<keyword evidence="2" id="KW-1185">Reference proteome</keyword>
<dbReference type="Gene3D" id="3.90.226.10">
    <property type="entry name" value="2-enoyl-CoA Hydratase, Chain A, domain 1"/>
    <property type="match status" value="1"/>
</dbReference>
<dbReference type="SUPFAM" id="SSF52096">
    <property type="entry name" value="ClpP/crotonase"/>
    <property type="match status" value="1"/>
</dbReference>
<dbReference type="Proteomes" id="UP001147700">
    <property type="component" value="Unassembled WGS sequence"/>
</dbReference>
<dbReference type="InterPro" id="IPR029045">
    <property type="entry name" value="ClpP/crotonase-like_dom_sf"/>
</dbReference>
<reference evidence="1" key="1">
    <citation type="submission" date="2022-10" db="EMBL/GenBank/DDBJ databases">
        <title>The WGS of Solirubrobacter sp. CPCC 204708.</title>
        <authorList>
            <person name="Jiang Z."/>
        </authorList>
    </citation>
    <scope>NUCLEOTIDE SEQUENCE</scope>
    <source>
        <strain evidence="1">CPCC 204708</strain>
    </source>
</reference>
<evidence type="ECO:0000313" key="1">
    <source>
        <dbReference type="EMBL" id="MDA0136452.1"/>
    </source>
</evidence>
<name>A0ABT4RD37_9ACTN</name>
<dbReference type="RefSeq" id="WP_202955399.1">
    <property type="nucleotide sequence ID" value="NZ_JAPCID010000004.1"/>
</dbReference>
<organism evidence="1 2">
    <name type="scientific">Solirubrobacter deserti</name>
    <dbReference type="NCBI Taxonomy" id="2282478"/>
    <lineage>
        <taxon>Bacteria</taxon>
        <taxon>Bacillati</taxon>
        <taxon>Actinomycetota</taxon>
        <taxon>Thermoleophilia</taxon>
        <taxon>Solirubrobacterales</taxon>
        <taxon>Solirubrobacteraceae</taxon>
        <taxon>Solirubrobacter</taxon>
    </lineage>
</organism>
<dbReference type="Pfam" id="PF00378">
    <property type="entry name" value="ECH_1"/>
    <property type="match status" value="1"/>
</dbReference>
<sequence>MEARRLYLELTDGLTRPLRAEELVYAVPGLPAREDVAAEREKPQKDKAGLEIAQGAFLADVLAEPDTGRHLIETMLAPTPLALEHAEAFARDGHVDLGRAHAQRHGNVGIVELRNPRHLNAEDDTTLGPLEAGIDLLLLDEATEICVLRGGVVDHPRYAGRRIFGAGLNLTHLYRGQISYLFFPVRDLGLVHKVFRADKLWIAAAETFAIGGGCQLLLTVDHILCERGTRLTLPARNEGIIPGAANLRLPRFVGDRRARQAILSGSELTPEELADELVEPGEMDAAIERRAAALSSAGAVSGVANRKAFRVGQEPLDVFREYMSVYCREQAVCSFSPALIRNLEEHWRAHERGD</sequence>
<gene>
    <name evidence="1" type="ORF">OJ962_03015</name>
</gene>
<comment type="caution">
    <text evidence="1">The sequence shown here is derived from an EMBL/GenBank/DDBJ whole genome shotgun (WGS) entry which is preliminary data.</text>
</comment>
<evidence type="ECO:0000313" key="2">
    <source>
        <dbReference type="Proteomes" id="UP001147700"/>
    </source>
</evidence>
<dbReference type="InterPro" id="IPR001753">
    <property type="entry name" value="Enoyl-CoA_hydra/iso"/>
</dbReference>
<dbReference type="Gene3D" id="1.20.58.1300">
    <property type="match status" value="1"/>
</dbReference>
<dbReference type="PANTHER" id="PTHR11941">
    <property type="entry name" value="ENOYL-COA HYDRATASE-RELATED"/>
    <property type="match status" value="1"/>
</dbReference>
<dbReference type="CDD" id="cd06558">
    <property type="entry name" value="crotonase-like"/>
    <property type="match status" value="1"/>
</dbReference>
<dbReference type="EMBL" id="JAPCID010000004">
    <property type="protein sequence ID" value="MDA0136452.1"/>
    <property type="molecule type" value="Genomic_DNA"/>
</dbReference>
<protein>
    <submittedName>
        <fullName evidence="1">Enoyl-CoA hydratase/isomerase family protein</fullName>
    </submittedName>
</protein>
<accession>A0ABT4RD37</accession>
<proteinExistence type="predicted"/>
<dbReference type="PANTHER" id="PTHR11941:SF54">
    <property type="entry name" value="ENOYL-COA HYDRATASE, MITOCHONDRIAL"/>
    <property type="match status" value="1"/>
</dbReference>